<dbReference type="KEGG" id="spii:G7077_09470"/>
<dbReference type="CDD" id="cd07010">
    <property type="entry name" value="cupin_PMI_type_I_N_bac"/>
    <property type="match status" value="1"/>
</dbReference>
<name>A0A6G7YQS6_9SPHN</name>
<proteinExistence type="predicted"/>
<sequence length="259" mass="28743">MDLERRFVVKPWGRETLPAPFPSMGEKIGEVWFVSPQPLPLLVKYLFTSERLSVQVHPNDAQARSSGFAGGKTECWYILDAEPNAQIGLGLTTQLSPEELQQAAQDGSIEQLVHWRPVKAGEFLYVPPGTIHAIGAGITLLEFQQNQDVTYRLYDYGRPRELHIREAANVANAMPYPPELSRHVNPGSSALLVQGEHFKFAHARADSINNYFLEQRRWVVPLEGEVRSGDHSAKPGDCLVAAAGEPLHARGRFLIGAEA</sequence>
<dbReference type="SUPFAM" id="SSF51182">
    <property type="entry name" value="RmlC-like cupins"/>
    <property type="match status" value="1"/>
</dbReference>
<evidence type="ECO:0000256" key="2">
    <source>
        <dbReference type="ARBA" id="ARBA00022833"/>
    </source>
</evidence>
<keyword evidence="4" id="KW-1185">Reference proteome</keyword>
<accession>A0A6G7YQS6</accession>
<gene>
    <name evidence="3" type="ORF">G7077_09470</name>
</gene>
<keyword evidence="1" id="KW-0479">Metal-binding</keyword>
<dbReference type="InterPro" id="IPR011051">
    <property type="entry name" value="RmlC_Cupin_sf"/>
</dbReference>
<evidence type="ECO:0000313" key="4">
    <source>
        <dbReference type="Proteomes" id="UP000503222"/>
    </source>
</evidence>
<reference evidence="3 4" key="1">
    <citation type="submission" date="2020-03" db="EMBL/GenBank/DDBJ databases">
        <title>Sphingomonas sp. nov., isolated from fish.</title>
        <authorList>
            <person name="Hyun D.-W."/>
            <person name="Bae J.-W."/>
        </authorList>
    </citation>
    <scope>NUCLEOTIDE SEQUENCE [LARGE SCALE GENOMIC DNA]</scope>
    <source>
        <strain evidence="3 4">HDW15B</strain>
    </source>
</reference>
<dbReference type="InterPro" id="IPR051804">
    <property type="entry name" value="Carb_Metab_Reg_Kinase/Isom"/>
</dbReference>
<keyword evidence="2" id="KW-0862">Zinc</keyword>
<dbReference type="GO" id="GO:0046872">
    <property type="term" value="F:metal ion binding"/>
    <property type="evidence" value="ECO:0007669"/>
    <property type="project" value="UniProtKB-KW"/>
</dbReference>
<dbReference type="Proteomes" id="UP000503222">
    <property type="component" value="Chromosome"/>
</dbReference>
<dbReference type="PANTHER" id="PTHR42742">
    <property type="entry name" value="TRANSCRIPTIONAL REPRESSOR MPRA"/>
    <property type="match status" value="1"/>
</dbReference>
<dbReference type="EMBL" id="CP049869">
    <property type="protein sequence ID" value="QIK79089.1"/>
    <property type="molecule type" value="Genomic_DNA"/>
</dbReference>
<protein>
    <submittedName>
        <fullName evidence="3">Uncharacterized protein</fullName>
    </submittedName>
</protein>
<organism evidence="3 4">
    <name type="scientific">Sphingomonas piscis</name>
    <dbReference type="NCBI Taxonomy" id="2714943"/>
    <lineage>
        <taxon>Bacteria</taxon>
        <taxon>Pseudomonadati</taxon>
        <taxon>Pseudomonadota</taxon>
        <taxon>Alphaproteobacteria</taxon>
        <taxon>Sphingomonadales</taxon>
        <taxon>Sphingomonadaceae</taxon>
        <taxon>Sphingomonas</taxon>
    </lineage>
</organism>
<dbReference type="PANTHER" id="PTHR42742:SF3">
    <property type="entry name" value="FRUCTOKINASE"/>
    <property type="match status" value="1"/>
</dbReference>
<dbReference type="AlphaFoldDB" id="A0A6G7YQS6"/>
<evidence type="ECO:0000313" key="3">
    <source>
        <dbReference type="EMBL" id="QIK79089.1"/>
    </source>
</evidence>
<evidence type="ECO:0000256" key="1">
    <source>
        <dbReference type="ARBA" id="ARBA00022723"/>
    </source>
</evidence>
<dbReference type="InterPro" id="IPR014710">
    <property type="entry name" value="RmlC-like_jellyroll"/>
</dbReference>
<dbReference type="Gene3D" id="2.60.120.10">
    <property type="entry name" value="Jelly Rolls"/>
    <property type="match status" value="1"/>
</dbReference>